<protein>
    <recommendedName>
        <fullName evidence="5">DUF4064 domain-containing protein</fullName>
    </recommendedName>
</protein>
<feature type="transmembrane region" description="Helical" evidence="1">
    <location>
        <begin position="36"/>
        <end position="58"/>
    </location>
</feature>
<dbReference type="Proteomes" id="UP001168694">
    <property type="component" value="Unassembled WGS sequence"/>
</dbReference>
<accession>A0ABT8E4S7</accession>
<evidence type="ECO:0000313" key="2">
    <source>
        <dbReference type="EMBL" id="MDN4072923.1"/>
    </source>
</evidence>
<keyword evidence="4" id="KW-1185">Reference proteome</keyword>
<proteinExistence type="predicted"/>
<dbReference type="EMBL" id="JAUHLN010000001">
    <property type="protein sequence ID" value="MDN4072923.1"/>
    <property type="molecule type" value="Genomic_DNA"/>
</dbReference>
<evidence type="ECO:0000313" key="3">
    <source>
        <dbReference type="EMBL" id="MDN4073339.1"/>
    </source>
</evidence>
<sequence length="110" mass="12033">MRRTAEMVLGLIGSSIGTIIYLMVFITIAINPPIDFLFTIGVFIMMLLQVIALVLSCLVNKINHIAYGISIIVIGVLTFIFFFDNVYILVGTAILYIVAGAIACFRSKLG</sequence>
<gene>
    <name evidence="2" type="ORF">QYF49_07780</name>
    <name evidence="3" type="ORF">QYF49_10035</name>
</gene>
<evidence type="ECO:0000256" key="1">
    <source>
        <dbReference type="SAM" id="Phobius"/>
    </source>
</evidence>
<comment type="caution">
    <text evidence="2">The sequence shown here is derived from an EMBL/GenBank/DDBJ whole genome shotgun (WGS) entry which is preliminary data.</text>
</comment>
<name>A0ABT8E4S7_9BACL</name>
<keyword evidence="1" id="KW-1133">Transmembrane helix</keyword>
<keyword evidence="1" id="KW-0472">Membrane</keyword>
<keyword evidence="1" id="KW-0812">Transmembrane</keyword>
<dbReference type="RefSeq" id="WP_290399000.1">
    <property type="nucleotide sequence ID" value="NZ_JAUHLN010000001.1"/>
</dbReference>
<dbReference type="EMBL" id="JAUHLN010000002">
    <property type="protein sequence ID" value="MDN4073339.1"/>
    <property type="molecule type" value="Genomic_DNA"/>
</dbReference>
<reference evidence="2" key="1">
    <citation type="submission" date="2023-06" db="EMBL/GenBank/DDBJ databases">
        <title>Draft Genome Sequences of Representative Paenibacillus Polymyxa, Bacillus cereus, Fictibacillus sp., and Brevibacillus agri Strains Isolated from Amazonian Dark Earth.</title>
        <authorList>
            <person name="Pellegrinetti T.A."/>
            <person name="Cunha I.C.M."/>
            <person name="Chaves M.G."/>
            <person name="Freitas A.S."/>
            <person name="Silva A.V.R."/>
            <person name="Tsai S.M."/>
            <person name="Mendes L.W."/>
        </authorList>
    </citation>
    <scope>NUCLEOTIDE SEQUENCE</scope>
    <source>
        <strain evidence="2">CENA-BCM004</strain>
    </source>
</reference>
<evidence type="ECO:0000313" key="4">
    <source>
        <dbReference type="Proteomes" id="UP001168694"/>
    </source>
</evidence>
<feature type="transmembrane region" description="Helical" evidence="1">
    <location>
        <begin position="88"/>
        <end position="105"/>
    </location>
</feature>
<organism evidence="2 4">
    <name type="scientific">Fictibacillus terranigra</name>
    <dbReference type="NCBI Taxonomy" id="3058424"/>
    <lineage>
        <taxon>Bacteria</taxon>
        <taxon>Bacillati</taxon>
        <taxon>Bacillota</taxon>
        <taxon>Bacilli</taxon>
        <taxon>Bacillales</taxon>
        <taxon>Fictibacillaceae</taxon>
        <taxon>Fictibacillus</taxon>
    </lineage>
</organism>
<evidence type="ECO:0008006" key="5">
    <source>
        <dbReference type="Google" id="ProtNLM"/>
    </source>
</evidence>
<feature type="transmembrane region" description="Helical" evidence="1">
    <location>
        <begin position="7"/>
        <end position="30"/>
    </location>
</feature>
<feature type="transmembrane region" description="Helical" evidence="1">
    <location>
        <begin position="65"/>
        <end position="82"/>
    </location>
</feature>